<dbReference type="SUPFAM" id="SSF46785">
    <property type="entry name" value="Winged helix' DNA-binding domain"/>
    <property type="match status" value="1"/>
</dbReference>
<name>A0A3N9TJB7_9VIBR</name>
<evidence type="ECO:0000313" key="8">
    <source>
        <dbReference type="Proteomes" id="UP000281112"/>
    </source>
</evidence>
<dbReference type="Gene3D" id="3.90.1150.10">
    <property type="entry name" value="Aspartate Aminotransferase, domain 1"/>
    <property type="match status" value="1"/>
</dbReference>
<dbReference type="SUPFAM" id="SSF53383">
    <property type="entry name" value="PLP-dependent transferases"/>
    <property type="match status" value="1"/>
</dbReference>
<dbReference type="OrthoDB" id="9804020at2"/>
<dbReference type="InterPro" id="IPR015421">
    <property type="entry name" value="PyrdxlP-dep_Trfase_major"/>
</dbReference>
<protein>
    <submittedName>
        <fullName evidence="7">PLP-dependent aminotransferase family protein</fullName>
    </submittedName>
</protein>
<keyword evidence="8" id="KW-1185">Reference proteome</keyword>
<dbReference type="RefSeq" id="WP_124936426.1">
    <property type="nucleotide sequence ID" value="NZ_RJVQ01000002.1"/>
</dbReference>
<evidence type="ECO:0000313" key="7">
    <source>
        <dbReference type="EMBL" id="RQW64458.1"/>
    </source>
</evidence>
<dbReference type="PROSITE" id="PS50949">
    <property type="entry name" value="HTH_GNTR"/>
    <property type="match status" value="1"/>
</dbReference>
<keyword evidence="4" id="KW-0238">DNA-binding</keyword>
<dbReference type="Proteomes" id="UP000281112">
    <property type="component" value="Unassembled WGS sequence"/>
</dbReference>
<evidence type="ECO:0000256" key="3">
    <source>
        <dbReference type="ARBA" id="ARBA00023015"/>
    </source>
</evidence>
<dbReference type="Gene3D" id="1.10.10.10">
    <property type="entry name" value="Winged helix-like DNA-binding domain superfamily/Winged helix DNA-binding domain"/>
    <property type="match status" value="1"/>
</dbReference>
<comment type="caution">
    <text evidence="7">The sequence shown here is derived from an EMBL/GenBank/DDBJ whole genome shotgun (WGS) entry which is preliminary data.</text>
</comment>
<keyword evidence="5" id="KW-0804">Transcription</keyword>
<dbReference type="AlphaFoldDB" id="A0A3N9TJB7"/>
<dbReference type="EMBL" id="RJVQ01000002">
    <property type="protein sequence ID" value="RQW64458.1"/>
    <property type="molecule type" value="Genomic_DNA"/>
</dbReference>
<dbReference type="GO" id="GO:0003677">
    <property type="term" value="F:DNA binding"/>
    <property type="evidence" value="ECO:0007669"/>
    <property type="project" value="UniProtKB-KW"/>
</dbReference>
<dbReference type="InterPro" id="IPR015422">
    <property type="entry name" value="PyrdxlP-dep_Trfase_small"/>
</dbReference>
<dbReference type="CDD" id="cd07377">
    <property type="entry name" value="WHTH_GntR"/>
    <property type="match status" value="1"/>
</dbReference>
<feature type="domain" description="HTH gntR-type" evidence="6">
    <location>
        <begin position="1"/>
        <end position="69"/>
    </location>
</feature>
<keyword evidence="7" id="KW-0032">Aminotransferase</keyword>
<gene>
    <name evidence="7" type="ORF">EES38_06920</name>
</gene>
<keyword evidence="7" id="KW-0808">Transferase</keyword>
<evidence type="ECO:0000259" key="6">
    <source>
        <dbReference type="PROSITE" id="PS50949"/>
    </source>
</evidence>
<dbReference type="PANTHER" id="PTHR46577:SF2">
    <property type="entry name" value="TRANSCRIPTIONAL REGULATORY PROTEIN"/>
    <property type="match status" value="1"/>
</dbReference>
<dbReference type="InterPro" id="IPR051446">
    <property type="entry name" value="HTH_trans_reg/aminotransferase"/>
</dbReference>
<reference evidence="7 8" key="1">
    <citation type="submission" date="2018-11" db="EMBL/GenBank/DDBJ databases">
        <title>Vibrio LJC006 sp. nov., isolated from seawater during the bloom of the enteromorpha.</title>
        <authorList>
            <person name="Liang J."/>
        </authorList>
    </citation>
    <scope>NUCLEOTIDE SEQUENCE [LARGE SCALE GENOMIC DNA]</scope>
    <source>
        <strain evidence="7 8">LJC006</strain>
    </source>
</reference>
<dbReference type="GO" id="GO:0008483">
    <property type="term" value="F:transaminase activity"/>
    <property type="evidence" value="ECO:0007669"/>
    <property type="project" value="UniProtKB-KW"/>
</dbReference>
<evidence type="ECO:0000256" key="4">
    <source>
        <dbReference type="ARBA" id="ARBA00023125"/>
    </source>
</evidence>
<evidence type="ECO:0000256" key="1">
    <source>
        <dbReference type="ARBA" id="ARBA00005384"/>
    </source>
</evidence>
<dbReference type="Pfam" id="PF00155">
    <property type="entry name" value="Aminotran_1_2"/>
    <property type="match status" value="1"/>
</dbReference>
<evidence type="ECO:0000256" key="2">
    <source>
        <dbReference type="ARBA" id="ARBA00022898"/>
    </source>
</evidence>
<dbReference type="InterPro" id="IPR036390">
    <property type="entry name" value="WH_DNA-bd_sf"/>
</dbReference>
<dbReference type="InterPro" id="IPR000524">
    <property type="entry name" value="Tscrpt_reg_HTH_GntR"/>
</dbReference>
<dbReference type="GO" id="GO:0003700">
    <property type="term" value="F:DNA-binding transcription factor activity"/>
    <property type="evidence" value="ECO:0007669"/>
    <property type="project" value="InterPro"/>
</dbReference>
<evidence type="ECO:0000256" key="5">
    <source>
        <dbReference type="ARBA" id="ARBA00023163"/>
    </source>
</evidence>
<dbReference type="Pfam" id="PF00392">
    <property type="entry name" value="GntR"/>
    <property type="match status" value="1"/>
</dbReference>
<proteinExistence type="inferred from homology"/>
<organism evidence="7 8">
    <name type="scientific">Vibrio viridaestus</name>
    <dbReference type="NCBI Taxonomy" id="2487322"/>
    <lineage>
        <taxon>Bacteria</taxon>
        <taxon>Pseudomonadati</taxon>
        <taxon>Pseudomonadota</taxon>
        <taxon>Gammaproteobacteria</taxon>
        <taxon>Vibrionales</taxon>
        <taxon>Vibrionaceae</taxon>
        <taxon>Vibrio</taxon>
    </lineage>
</organism>
<sequence length="459" mass="51811">MIRYKQLAQKVVTDIQSNKLTDGEKMPSLRRFAHQHEVSVSTAVSCYEELVAQGWIQARPQSGFFISSKSSPIPSPVWESFVSQSTLAKRQIEKPNVNDGPLGTSRLELSETTSKSLERSVKRVMNRTNTQLMLYPDNRGEKPLRQALATHFSRLGYAINSQELLISHGCLDSVKIALTVCTNPGDTIAISSPCYNGLLDLISQLGLHIIEVPSHSDGIELDQLETLFQNAKVKAGLFCTTHMNPQGITMTMAQKKRLSDLANHYQIPVIEDDVYFELSHTNQHPLPAAYYDENGYVLWCGSFSKSLSPAYRVGWCRPGRYFEAYLKHLLGVPTLIQHALADFIDSGSYIKHLKQARFQLSANKNRYIKYLGHRLPQGSAITQPDGGLVLWIQIPGLNIDRVRQATERNNLDIRTGDIFTESDRYQNCIRINMGYLFNDKIESELEKLVCIVKQCCEEK</sequence>
<dbReference type="PANTHER" id="PTHR46577">
    <property type="entry name" value="HTH-TYPE TRANSCRIPTIONAL REGULATORY PROTEIN GABR"/>
    <property type="match status" value="1"/>
</dbReference>
<keyword evidence="3" id="KW-0805">Transcription regulation</keyword>
<dbReference type="GO" id="GO:0030170">
    <property type="term" value="F:pyridoxal phosphate binding"/>
    <property type="evidence" value="ECO:0007669"/>
    <property type="project" value="InterPro"/>
</dbReference>
<dbReference type="SMART" id="SM00345">
    <property type="entry name" value="HTH_GNTR"/>
    <property type="match status" value="1"/>
</dbReference>
<accession>A0A3N9TJB7</accession>
<keyword evidence="2" id="KW-0663">Pyridoxal phosphate</keyword>
<dbReference type="InterPro" id="IPR015424">
    <property type="entry name" value="PyrdxlP-dep_Trfase"/>
</dbReference>
<dbReference type="InterPro" id="IPR036388">
    <property type="entry name" value="WH-like_DNA-bd_sf"/>
</dbReference>
<dbReference type="Gene3D" id="3.40.640.10">
    <property type="entry name" value="Type I PLP-dependent aspartate aminotransferase-like (Major domain)"/>
    <property type="match status" value="1"/>
</dbReference>
<dbReference type="CDD" id="cd00609">
    <property type="entry name" value="AAT_like"/>
    <property type="match status" value="1"/>
</dbReference>
<comment type="similarity">
    <text evidence="1">In the C-terminal section; belongs to the class-I pyridoxal-phosphate-dependent aminotransferase family.</text>
</comment>
<dbReference type="InterPro" id="IPR004839">
    <property type="entry name" value="Aminotransferase_I/II_large"/>
</dbReference>